<dbReference type="EMBL" id="OC926248">
    <property type="protein sequence ID" value="CAD7656606.1"/>
    <property type="molecule type" value="Genomic_DNA"/>
</dbReference>
<evidence type="ECO:0000313" key="8">
    <source>
        <dbReference type="Proteomes" id="UP000728032"/>
    </source>
</evidence>
<keyword evidence="4 5" id="KW-0443">Lipid metabolism</keyword>
<dbReference type="Proteomes" id="UP000728032">
    <property type="component" value="Unassembled WGS sequence"/>
</dbReference>
<evidence type="ECO:0000256" key="4">
    <source>
        <dbReference type="ARBA" id="ARBA00023098"/>
    </source>
</evidence>
<dbReference type="AlphaFoldDB" id="A0A7R9MBH9"/>
<protein>
    <recommendedName>
        <fullName evidence="1 5">1-alkyl-2-acetylglycerophosphocholine esterase</fullName>
        <ecNumber evidence="1 5">3.1.1.47</ecNumber>
    </recommendedName>
</protein>
<dbReference type="InterPro" id="IPR029058">
    <property type="entry name" value="AB_hydrolase_fold"/>
</dbReference>
<accession>A0A7R9MBH9</accession>
<feature type="active site" description="Charge relay system" evidence="6">
    <location>
        <position position="353"/>
    </location>
</feature>
<evidence type="ECO:0000313" key="7">
    <source>
        <dbReference type="EMBL" id="CAD7656606.1"/>
    </source>
</evidence>
<dbReference type="Pfam" id="PF03403">
    <property type="entry name" value="PAF-AH_p_II"/>
    <property type="match status" value="1"/>
</dbReference>
<dbReference type="GO" id="GO:0016042">
    <property type="term" value="P:lipid catabolic process"/>
    <property type="evidence" value="ECO:0007669"/>
    <property type="project" value="UniProtKB-KW"/>
</dbReference>
<comment type="catalytic activity">
    <reaction evidence="5">
        <text>a 1-O-alkyl-2-acetyl-sn-glycero-3-phosphocholine + H2O = a 1-O-alkyl-sn-glycero-3-phosphocholine + acetate + H(+)</text>
        <dbReference type="Rhea" id="RHEA:17777"/>
        <dbReference type="ChEBI" id="CHEBI:15377"/>
        <dbReference type="ChEBI" id="CHEBI:15378"/>
        <dbReference type="ChEBI" id="CHEBI:30089"/>
        <dbReference type="ChEBI" id="CHEBI:30909"/>
        <dbReference type="ChEBI" id="CHEBI:36707"/>
        <dbReference type="EC" id="3.1.1.47"/>
    </reaction>
</comment>
<organism evidence="7">
    <name type="scientific">Oppiella nova</name>
    <dbReference type="NCBI Taxonomy" id="334625"/>
    <lineage>
        <taxon>Eukaryota</taxon>
        <taxon>Metazoa</taxon>
        <taxon>Ecdysozoa</taxon>
        <taxon>Arthropoda</taxon>
        <taxon>Chelicerata</taxon>
        <taxon>Arachnida</taxon>
        <taxon>Acari</taxon>
        <taxon>Acariformes</taxon>
        <taxon>Sarcoptiformes</taxon>
        <taxon>Oribatida</taxon>
        <taxon>Brachypylina</taxon>
        <taxon>Oppioidea</taxon>
        <taxon>Oppiidae</taxon>
        <taxon>Oppiella</taxon>
    </lineage>
</organism>
<evidence type="ECO:0000256" key="6">
    <source>
        <dbReference type="PIRSR" id="PIRSR018169-1"/>
    </source>
</evidence>
<reference evidence="7" key="1">
    <citation type="submission" date="2020-11" db="EMBL/GenBank/DDBJ databases">
        <authorList>
            <person name="Tran Van P."/>
        </authorList>
    </citation>
    <scope>NUCLEOTIDE SEQUENCE</scope>
</reference>
<keyword evidence="3 5" id="KW-0442">Lipid degradation</keyword>
<dbReference type="PANTHER" id="PTHR10272">
    <property type="entry name" value="PLATELET-ACTIVATING FACTOR ACETYLHYDROLASE"/>
    <property type="match status" value="1"/>
</dbReference>
<evidence type="ECO:0000256" key="5">
    <source>
        <dbReference type="PIRNR" id="PIRNR018169"/>
    </source>
</evidence>
<sequence length="426" mass="48784">MLRGGVLVRLYYPAANQSKTPEEQHLYWPNWLPQEAYGRGYAEVATIKWEPLFRFLQRMNGNTFIPAIPNAKPYREKEGKPFPTIIFSHGLGGCRTLYSAICLEMASHGFIVAAVEHRDNTACLSFYAKQIRYSMKESNPNFFSEVDGLTEDEPDFGDEIDDPNYIPPKALAAVVSVPHIAMEWVRYRHVPLEKTNRKIYTFRNKQIHHRVRECSRALDLLEALQAGYELNNILDPLFDITEFEGLIDLEKAVIMGHSMGGATAIMSAGAELRFKVAVCLDAWMYPIKDELFDLVTQPILFINTANCVEMEANLEKMKELMATPESLVADEANDPNASPEEMRKAVTIKGSAHFNQTDAPFVFNWVTKLFMSRFKTRSKRDRFTVHDLTNNLALQFISQHLDITIDEDVERYLSEQKKKIKPSFKK</sequence>
<name>A0A7R9MBH9_9ACAR</name>
<feature type="active site" description="Charge relay system" evidence="6">
    <location>
        <position position="281"/>
    </location>
</feature>
<evidence type="ECO:0000256" key="3">
    <source>
        <dbReference type="ARBA" id="ARBA00022963"/>
    </source>
</evidence>
<evidence type="ECO:0000256" key="1">
    <source>
        <dbReference type="ARBA" id="ARBA00013201"/>
    </source>
</evidence>
<keyword evidence="8" id="KW-1185">Reference proteome</keyword>
<dbReference type="EC" id="3.1.1.47" evidence="1 5"/>
<gene>
    <name evidence="7" type="ORF">ONB1V03_LOCUS13242</name>
</gene>
<dbReference type="SUPFAM" id="SSF53474">
    <property type="entry name" value="alpha/beta-Hydrolases"/>
    <property type="match status" value="1"/>
</dbReference>
<dbReference type="Gene3D" id="3.40.50.1820">
    <property type="entry name" value="alpha/beta hydrolase"/>
    <property type="match status" value="1"/>
</dbReference>
<dbReference type="PIRSF" id="PIRSF018169">
    <property type="entry name" value="PAF_acetylhydrolase"/>
    <property type="match status" value="1"/>
</dbReference>
<dbReference type="EMBL" id="CAJPVJ010011423">
    <property type="protein sequence ID" value="CAG2173793.1"/>
    <property type="molecule type" value="Genomic_DNA"/>
</dbReference>
<dbReference type="InterPro" id="IPR016715">
    <property type="entry name" value="PAF_acetylhydro_eukaryote"/>
</dbReference>
<keyword evidence="2 5" id="KW-0378">Hydrolase</keyword>
<dbReference type="OrthoDB" id="2363873at2759"/>
<dbReference type="GO" id="GO:0003847">
    <property type="term" value="F:1-alkyl-2-acetylglycerophosphocholine esterase activity"/>
    <property type="evidence" value="ECO:0007669"/>
    <property type="project" value="UniProtKB-UniRule"/>
</dbReference>
<dbReference type="PANTHER" id="PTHR10272:SF0">
    <property type="entry name" value="PLATELET-ACTIVATING FACTOR ACETYLHYDROLASE"/>
    <property type="match status" value="1"/>
</dbReference>
<proteinExistence type="predicted"/>
<evidence type="ECO:0000256" key="2">
    <source>
        <dbReference type="ARBA" id="ARBA00022801"/>
    </source>
</evidence>
<feature type="active site" description="Nucleophile" evidence="6">
    <location>
        <position position="258"/>
    </location>
</feature>